<dbReference type="AlphaFoldDB" id="A0A8D5FN75"/>
<evidence type="ECO:0000313" key="2">
    <source>
        <dbReference type="EMBL" id="BCL60720.1"/>
    </source>
</evidence>
<dbReference type="RefSeq" id="WP_228856821.1">
    <property type="nucleotide sequence ID" value="NZ_AP024086.1"/>
</dbReference>
<name>A0A8D5FN75_9BACT</name>
<keyword evidence="3" id="KW-1185">Reference proteome</keyword>
<dbReference type="GO" id="GO:0016787">
    <property type="term" value="F:hydrolase activity"/>
    <property type="evidence" value="ECO:0007669"/>
    <property type="project" value="InterPro"/>
</dbReference>
<accession>A0A8D5FN75</accession>
<sequence length="281" mass="31705">MTAETITQAYIETGYDAVAVSGSDLSAGKTFFLKTKEKRFPWVSANIFTADGELFFTPYITKKVDGLNIAVIGLTGTNGTYEPFFTVKNWKDVLFDQVEVLKNKADMIVLLSNLPFAQNKIIARTVPEIDVIISADKKRGNFAPRVFGDCLLTQVKGRGKYIGKLVLKFGPGSRWENDYSLMTTSLKRRIASVNQQIKNLENKRNLLSDDLYVQKRTQLQKRKQNLSQEFSKLEKERSDNPSANQFKGLLLPIRPEAGGSVTIDKMISELKEKIEDYLKNS</sequence>
<evidence type="ECO:0000256" key="1">
    <source>
        <dbReference type="SAM" id="Coils"/>
    </source>
</evidence>
<dbReference type="KEGG" id="dbk:DGMP_14130"/>
<feature type="coiled-coil region" evidence="1">
    <location>
        <begin position="183"/>
        <end position="236"/>
    </location>
</feature>
<dbReference type="GO" id="GO:0030288">
    <property type="term" value="C:outer membrane-bounded periplasmic space"/>
    <property type="evidence" value="ECO:0007669"/>
    <property type="project" value="TreeGrafter"/>
</dbReference>
<proteinExistence type="predicted"/>
<dbReference type="GO" id="GO:0009166">
    <property type="term" value="P:nucleotide catabolic process"/>
    <property type="evidence" value="ECO:0007669"/>
    <property type="project" value="InterPro"/>
</dbReference>
<dbReference type="Proteomes" id="UP000826725">
    <property type="component" value="Chromosome"/>
</dbReference>
<keyword evidence="1" id="KW-0175">Coiled coil</keyword>
<dbReference type="PANTHER" id="PTHR11575">
    <property type="entry name" value="5'-NUCLEOTIDASE-RELATED"/>
    <property type="match status" value="1"/>
</dbReference>
<dbReference type="InterPro" id="IPR006179">
    <property type="entry name" value="5_nucleotidase/apyrase"/>
</dbReference>
<reference evidence="2" key="1">
    <citation type="submission" date="2020-09" db="EMBL/GenBank/DDBJ databases">
        <title>Desulfogranum mesoprofundum gen. nov., sp. nov., a novel mesophilic, sulfate-reducing chemolithoautotroph isolated from a deep-sea hydrothermal vent chimney in the Suiyo Seamount.</title>
        <authorList>
            <person name="Hashimoto Y."/>
            <person name="Nakagawa S."/>
        </authorList>
    </citation>
    <scope>NUCLEOTIDE SEQUENCE</scope>
    <source>
        <strain evidence="2">KT2</strain>
    </source>
</reference>
<evidence type="ECO:0000313" key="3">
    <source>
        <dbReference type="Proteomes" id="UP000826725"/>
    </source>
</evidence>
<protein>
    <submittedName>
        <fullName evidence="2">Uncharacterized protein</fullName>
    </submittedName>
</protein>
<dbReference type="EMBL" id="AP024086">
    <property type="protein sequence ID" value="BCL60720.1"/>
    <property type="molecule type" value="Genomic_DNA"/>
</dbReference>
<gene>
    <name evidence="2" type="ORF">DGMP_14130</name>
</gene>
<dbReference type="PANTHER" id="PTHR11575:SF24">
    <property type="entry name" value="5'-NUCLEOTIDASE"/>
    <property type="match status" value="1"/>
</dbReference>
<organism evidence="2 3">
    <name type="scientific">Desulfomarina profundi</name>
    <dbReference type="NCBI Taxonomy" id="2772557"/>
    <lineage>
        <taxon>Bacteria</taxon>
        <taxon>Pseudomonadati</taxon>
        <taxon>Thermodesulfobacteriota</taxon>
        <taxon>Desulfobulbia</taxon>
        <taxon>Desulfobulbales</taxon>
        <taxon>Desulfobulbaceae</taxon>
        <taxon>Desulfomarina</taxon>
    </lineage>
</organism>